<reference evidence="1" key="2">
    <citation type="submission" date="2021-05" db="EMBL/GenBank/DDBJ databases">
        <title>Protein family content uncovers lineage relationships and bacterial pathway maintenance mechanisms in DPANN archaea.</title>
        <authorList>
            <person name="Castelle C.J."/>
            <person name="Meheust R."/>
            <person name="Jaffe A.L."/>
            <person name="Seitz K."/>
            <person name="Gong X."/>
            <person name="Baker B.J."/>
            <person name="Banfield J.F."/>
        </authorList>
    </citation>
    <scope>NUCLEOTIDE SEQUENCE</scope>
    <source>
        <strain evidence="1">RIFCSPLOWO2_01_FULL_AR10_48_17</strain>
    </source>
</reference>
<gene>
    <name evidence="1" type="ORF">J4215_02195</name>
</gene>
<dbReference type="EMBL" id="JAGVWC010000009">
    <property type="protein sequence ID" value="MBS3061370.1"/>
    <property type="molecule type" value="Genomic_DNA"/>
</dbReference>
<accession>A0A8T4L9F5</accession>
<evidence type="ECO:0000313" key="2">
    <source>
        <dbReference type="Proteomes" id="UP000675968"/>
    </source>
</evidence>
<dbReference type="AlphaFoldDB" id="A0A8T4L9F5"/>
<name>A0A8T4L9F5_9ARCH</name>
<evidence type="ECO:0000313" key="1">
    <source>
        <dbReference type="EMBL" id="MBS3061370.1"/>
    </source>
</evidence>
<sequence>MPAAGYRVRKLKQNLLIVRQRKKPEHPGELSAVGRIGFHSPKVAYKQKTKKTPSAKAVITQANDLLARKTRENGGKAPWSYADRHPTTKHTIDRMDVTKKGTLRVTLAPGTYGDNLRARDVLRGMMQTQVRKLFREENRSRGKIGYAKTFSQLLGASGLLSIGKTFLVIPNRGNTRLYDHFFHVIGGTVESDSKKFRKKPVVPARHALNEIAEETGFSPKNLSFLGRGLRTLKTTRRTIKKGEPIAFARSLEKVDPSAEFVYAIEYRASDPYDFVREAFIETKPGEYQLRNKPKDDEAAYFAIIKFSKKGIMDFIQKNSGRLTPVLRITLEAVLAELARGHKKK</sequence>
<proteinExistence type="predicted"/>
<reference evidence="1" key="1">
    <citation type="submission" date="2021-03" db="EMBL/GenBank/DDBJ databases">
        <authorList>
            <person name="Jaffe A."/>
        </authorList>
    </citation>
    <scope>NUCLEOTIDE SEQUENCE</scope>
    <source>
        <strain evidence="1">RIFCSPLOWO2_01_FULL_AR10_48_17</strain>
    </source>
</reference>
<dbReference type="Proteomes" id="UP000675968">
    <property type="component" value="Unassembled WGS sequence"/>
</dbReference>
<comment type="caution">
    <text evidence="1">The sequence shown here is derived from an EMBL/GenBank/DDBJ whole genome shotgun (WGS) entry which is preliminary data.</text>
</comment>
<protein>
    <submittedName>
        <fullName evidence="1">Uncharacterized protein</fullName>
    </submittedName>
</protein>
<organism evidence="1 2">
    <name type="scientific">Candidatus Iainarchaeum sp</name>
    <dbReference type="NCBI Taxonomy" id="3101447"/>
    <lineage>
        <taxon>Archaea</taxon>
        <taxon>Candidatus Iainarchaeota</taxon>
        <taxon>Candidatus Iainarchaeia</taxon>
        <taxon>Candidatus Iainarchaeales</taxon>
        <taxon>Candidatus Iainarchaeaceae</taxon>
        <taxon>Candidatus Iainarchaeum</taxon>
    </lineage>
</organism>